<dbReference type="AlphaFoldDB" id="A0A2T9JY94"/>
<feature type="domain" description="DUF1612" evidence="1">
    <location>
        <begin position="158"/>
        <end position="275"/>
    </location>
</feature>
<sequence length="338" mass="36742">MDASVEGLFLNLARAEDSVSRLDARAQTCGFAEGWATRVDFMEANAWGWLSGEIVDMEDLILHDAEMDARLPDQALRATYGLVRARRRARGLGPELLTAQGAAWLSGHRGEAPALPPSPLAAAAGPDGSAAGHRDLIAELVHQVRTLSRGETADALEAVDEWIQWTRRLPERAPALLRAALALEGWRLVNPLPRQNYVGGVMVAHALRASGRTRSCLLGLEAPRRTKLQPPRGFIAATTVARLAYWLNVIAVGAEMGLGEIKRLELARQVVLRRVGDRRADDRSADLVDLLLARPLVSAPMAAKHLGVAGHTARRLLANLGASVMEVSGRSRYRAWRL</sequence>
<evidence type="ECO:0000259" key="2">
    <source>
        <dbReference type="Pfam" id="PF11972"/>
    </source>
</evidence>
<dbReference type="InterPro" id="IPR021068">
    <property type="entry name" value="HTH_DNA-bd"/>
</dbReference>
<name>A0A2T9JY94_9CAUL</name>
<dbReference type="Pfam" id="PF07756">
    <property type="entry name" value="DUF1612"/>
    <property type="match status" value="1"/>
</dbReference>
<evidence type="ECO:0000313" key="4">
    <source>
        <dbReference type="Proteomes" id="UP000245073"/>
    </source>
</evidence>
<accession>A0A2T9JY94</accession>
<gene>
    <name evidence="3" type="ORF">DDF67_13135</name>
</gene>
<evidence type="ECO:0000313" key="3">
    <source>
        <dbReference type="EMBL" id="PVM88603.1"/>
    </source>
</evidence>
<organism evidence="3 4">
    <name type="scientific">Caulobacter endophyticus</name>
    <dbReference type="NCBI Taxonomy" id="2172652"/>
    <lineage>
        <taxon>Bacteria</taxon>
        <taxon>Pseudomonadati</taxon>
        <taxon>Pseudomonadota</taxon>
        <taxon>Alphaproteobacteria</taxon>
        <taxon>Caulobacterales</taxon>
        <taxon>Caulobacteraceae</taxon>
        <taxon>Caulobacter</taxon>
    </lineage>
</organism>
<protein>
    <submittedName>
        <fullName evidence="3">Uncharacterized protein</fullName>
    </submittedName>
</protein>
<reference evidence="3 4" key="1">
    <citation type="submission" date="2018-04" db="EMBL/GenBank/DDBJ databases">
        <title>The genome sequence of Caulobacter sp. 744.</title>
        <authorList>
            <person name="Gao J."/>
            <person name="Sun J."/>
        </authorList>
    </citation>
    <scope>NUCLEOTIDE SEQUENCE [LARGE SCALE GENOMIC DNA]</scope>
    <source>
        <strain evidence="3 4">774</strain>
    </source>
</reference>
<proteinExistence type="predicted"/>
<comment type="caution">
    <text evidence="3">The sequence shown here is derived from an EMBL/GenBank/DDBJ whole genome shotgun (WGS) entry which is preliminary data.</text>
</comment>
<keyword evidence="4" id="KW-1185">Reference proteome</keyword>
<dbReference type="EMBL" id="QDKQ01000046">
    <property type="protein sequence ID" value="PVM88603.1"/>
    <property type="molecule type" value="Genomic_DNA"/>
</dbReference>
<feature type="domain" description="HTH DNA binding" evidence="2">
    <location>
        <begin position="286"/>
        <end position="336"/>
    </location>
</feature>
<evidence type="ECO:0000259" key="1">
    <source>
        <dbReference type="Pfam" id="PF07756"/>
    </source>
</evidence>
<dbReference type="InterPro" id="IPR011670">
    <property type="entry name" value="DUF1612"/>
</dbReference>
<dbReference type="Pfam" id="PF11972">
    <property type="entry name" value="HTH_13"/>
    <property type="match status" value="1"/>
</dbReference>
<dbReference type="Proteomes" id="UP000245073">
    <property type="component" value="Unassembled WGS sequence"/>
</dbReference>